<gene>
    <name evidence="5" type="ORF">FNU76_02505</name>
</gene>
<protein>
    <submittedName>
        <fullName evidence="5">Helix-turn-helix domain-containing protein</fullName>
    </submittedName>
</protein>
<keyword evidence="2" id="KW-0238">DNA-binding</keyword>
<dbReference type="GO" id="GO:0003677">
    <property type="term" value="F:DNA binding"/>
    <property type="evidence" value="ECO:0007669"/>
    <property type="project" value="UniProtKB-KW"/>
</dbReference>
<dbReference type="SMART" id="SM00530">
    <property type="entry name" value="HTH_XRE"/>
    <property type="match status" value="1"/>
</dbReference>
<keyword evidence="1" id="KW-0805">Transcription regulation</keyword>
<dbReference type="OrthoDB" id="7428772at2"/>
<dbReference type="InterPro" id="IPR015927">
    <property type="entry name" value="Peptidase_S24_S26A/B/C"/>
</dbReference>
<dbReference type="AlphaFoldDB" id="A0A516SAZ0"/>
<evidence type="ECO:0000256" key="2">
    <source>
        <dbReference type="ARBA" id="ARBA00023125"/>
    </source>
</evidence>
<dbReference type="Gene3D" id="2.10.109.10">
    <property type="entry name" value="Umud Fragment, subunit A"/>
    <property type="match status" value="1"/>
</dbReference>
<dbReference type="SUPFAM" id="SSF47413">
    <property type="entry name" value="lambda repressor-like DNA-binding domains"/>
    <property type="match status" value="1"/>
</dbReference>
<name>A0A516SAZ0_9NEIS</name>
<dbReference type="Pfam" id="PF00717">
    <property type="entry name" value="Peptidase_S24"/>
    <property type="match status" value="1"/>
</dbReference>
<dbReference type="InterPro" id="IPR001387">
    <property type="entry name" value="Cro/C1-type_HTH"/>
</dbReference>
<dbReference type="InterPro" id="IPR010982">
    <property type="entry name" value="Lambda_DNA-bd_dom_sf"/>
</dbReference>
<dbReference type="KEGG" id="cari:FNU76_02505"/>
<dbReference type="CDD" id="cd06529">
    <property type="entry name" value="S24_LexA-like"/>
    <property type="match status" value="1"/>
</dbReference>
<dbReference type="CDD" id="cd00093">
    <property type="entry name" value="HTH_XRE"/>
    <property type="match status" value="1"/>
</dbReference>
<proteinExistence type="predicted"/>
<evidence type="ECO:0000313" key="6">
    <source>
        <dbReference type="Proteomes" id="UP000317550"/>
    </source>
</evidence>
<dbReference type="Pfam" id="PF01381">
    <property type="entry name" value="HTH_3"/>
    <property type="match status" value="1"/>
</dbReference>
<dbReference type="RefSeq" id="WP_143856238.1">
    <property type="nucleotide sequence ID" value="NZ_CP041730.1"/>
</dbReference>
<sequence length="242" mass="27035">MDTIANRITYAREAKKLGIQQLADALGVSYQGVRQWELGMTEPRGKRLDAIAAALGVSRLWLQTGIHQAAADNPLGAGNITTRPRPIKVWEEGEALEHGEVEVKRLSLRMAAGVGRLQWEVDEEGTPNRFRLGWCHRNNLKPEKLATILVEGDSMQPTIPDSARLTINTDISEMRNGRLHAIDYHGEFYIKRLFREPDGSIRIVSDNADKVRFQDVIVPKEHATALRILGVPVDMSVNLIGM</sequence>
<dbReference type="SUPFAM" id="SSF51306">
    <property type="entry name" value="LexA/Signal peptidase"/>
    <property type="match status" value="1"/>
</dbReference>
<dbReference type="PROSITE" id="PS50943">
    <property type="entry name" value="HTH_CROC1"/>
    <property type="match status" value="1"/>
</dbReference>
<feature type="domain" description="HTH cro/C1-type" evidence="4">
    <location>
        <begin position="8"/>
        <end position="62"/>
    </location>
</feature>
<evidence type="ECO:0000256" key="3">
    <source>
        <dbReference type="ARBA" id="ARBA00023163"/>
    </source>
</evidence>
<evidence type="ECO:0000256" key="1">
    <source>
        <dbReference type="ARBA" id="ARBA00023015"/>
    </source>
</evidence>
<organism evidence="5 6">
    <name type="scientific">Chitinimonas arctica</name>
    <dbReference type="NCBI Taxonomy" id="2594795"/>
    <lineage>
        <taxon>Bacteria</taxon>
        <taxon>Pseudomonadati</taxon>
        <taxon>Pseudomonadota</taxon>
        <taxon>Betaproteobacteria</taxon>
        <taxon>Neisseriales</taxon>
        <taxon>Chitinibacteraceae</taxon>
        <taxon>Chitinimonas</taxon>
    </lineage>
</organism>
<keyword evidence="3" id="KW-0804">Transcription</keyword>
<dbReference type="InterPro" id="IPR036286">
    <property type="entry name" value="LexA/Signal_pep-like_sf"/>
</dbReference>
<dbReference type="InterPro" id="IPR039418">
    <property type="entry name" value="LexA-like"/>
</dbReference>
<dbReference type="EMBL" id="CP041730">
    <property type="protein sequence ID" value="QDQ25313.1"/>
    <property type="molecule type" value="Genomic_DNA"/>
</dbReference>
<accession>A0A516SAZ0</accession>
<dbReference type="PANTHER" id="PTHR40661">
    <property type="match status" value="1"/>
</dbReference>
<dbReference type="PANTHER" id="PTHR40661:SF3">
    <property type="entry name" value="FELS-1 PROPHAGE TRANSCRIPTIONAL REGULATOR"/>
    <property type="match status" value="1"/>
</dbReference>
<dbReference type="Proteomes" id="UP000317550">
    <property type="component" value="Chromosome"/>
</dbReference>
<evidence type="ECO:0000313" key="5">
    <source>
        <dbReference type="EMBL" id="QDQ25313.1"/>
    </source>
</evidence>
<dbReference type="Gene3D" id="1.10.260.40">
    <property type="entry name" value="lambda repressor-like DNA-binding domains"/>
    <property type="match status" value="1"/>
</dbReference>
<keyword evidence="6" id="KW-1185">Reference proteome</keyword>
<evidence type="ECO:0000259" key="4">
    <source>
        <dbReference type="PROSITE" id="PS50943"/>
    </source>
</evidence>
<reference evidence="6" key="1">
    <citation type="submission" date="2019-07" db="EMBL/GenBank/DDBJ databases">
        <title>Chitinimonas sp. nov., isolated from Ny-Alesund, arctica soil.</title>
        <authorList>
            <person name="Xu Q."/>
            <person name="Peng F."/>
        </authorList>
    </citation>
    <scope>NUCLEOTIDE SEQUENCE [LARGE SCALE GENOMIC DNA]</scope>
    <source>
        <strain evidence="6">R3-44</strain>
    </source>
</reference>